<feature type="domain" description="HTH tetR-type" evidence="5">
    <location>
        <begin position="13"/>
        <end position="73"/>
    </location>
</feature>
<evidence type="ECO:0000256" key="4">
    <source>
        <dbReference type="PROSITE-ProRule" id="PRU00335"/>
    </source>
</evidence>
<name>A0A1V4HKL4_9BACL</name>
<dbReference type="AlphaFoldDB" id="A0A1V4HKL4"/>
<dbReference type="GO" id="GO:0000976">
    <property type="term" value="F:transcription cis-regulatory region binding"/>
    <property type="evidence" value="ECO:0007669"/>
    <property type="project" value="TreeGrafter"/>
</dbReference>
<keyword evidence="2 4" id="KW-0238">DNA-binding</keyword>
<evidence type="ECO:0000256" key="2">
    <source>
        <dbReference type="ARBA" id="ARBA00023125"/>
    </source>
</evidence>
<dbReference type="InterPro" id="IPR009057">
    <property type="entry name" value="Homeodomain-like_sf"/>
</dbReference>
<keyword evidence="1" id="KW-0805">Transcription regulation</keyword>
<reference evidence="7" key="1">
    <citation type="submission" date="2016-07" db="EMBL/GenBank/DDBJ databases">
        <authorList>
            <person name="Florea S."/>
            <person name="Webb J.S."/>
            <person name="Jaromczyk J."/>
            <person name="Schardl C.L."/>
        </authorList>
    </citation>
    <scope>NUCLEOTIDE SEQUENCE [LARGE SCALE GENOMIC DNA]</scope>
    <source>
        <strain evidence="7">CY1</strain>
    </source>
</reference>
<proteinExistence type="predicted"/>
<feature type="DNA-binding region" description="H-T-H motif" evidence="4">
    <location>
        <begin position="36"/>
        <end position="55"/>
    </location>
</feature>
<dbReference type="PROSITE" id="PS50977">
    <property type="entry name" value="HTH_TETR_2"/>
    <property type="match status" value="1"/>
</dbReference>
<evidence type="ECO:0000313" key="6">
    <source>
        <dbReference type="EMBL" id="OPH57677.1"/>
    </source>
</evidence>
<dbReference type="PANTHER" id="PTHR30055:SF234">
    <property type="entry name" value="HTH-TYPE TRANSCRIPTIONAL REGULATOR BETI"/>
    <property type="match status" value="1"/>
</dbReference>
<dbReference type="InterPro" id="IPR050109">
    <property type="entry name" value="HTH-type_TetR-like_transc_reg"/>
</dbReference>
<dbReference type="Pfam" id="PF00440">
    <property type="entry name" value="TetR_N"/>
    <property type="match status" value="1"/>
</dbReference>
<dbReference type="EMBL" id="MBTG01000012">
    <property type="protein sequence ID" value="OPH57677.1"/>
    <property type="molecule type" value="Genomic_DNA"/>
</dbReference>
<dbReference type="Gene3D" id="1.10.357.10">
    <property type="entry name" value="Tetracycline Repressor, domain 2"/>
    <property type="match status" value="1"/>
</dbReference>
<dbReference type="RefSeq" id="WP_079413127.1">
    <property type="nucleotide sequence ID" value="NZ_MBTG01000012.1"/>
</dbReference>
<dbReference type="OrthoDB" id="9814200at2"/>
<comment type="caution">
    <text evidence="6">The sequence shown here is derived from an EMBL/GenBank/DDBJ whole genome shotgun (WGS) entry which is preliminary data.</text>
</comment>
<keyword evidence="7" id="KW-1185">Reference proteome</keyword>
<organism evidence="6 7">
    <name type="scientific">Paenibacillus ferrarius</name>
    <dbReference type="NCBI Taxonomy" id="1469647"/>
    <lineage>
        <taxon>Bacteria</taxon>
        <taxon>Bacillati</taxon>
        <taxon>Bacillota</taxon>
        <taxon>Bacilli</taxon>
        <taxon>Bacillales</taxon>
        <taxon>Paenibacillaceae</taxon>
        <taxon>Paenibacillus</taxon>
    </lineage>
</organism>
<evidence type="ECO:0000256" key="1">
    <source>
        <dbReference type="ARBA" id="ARBA00023015"/>
    </source>
</evidence>
<dbReference type="Proteomes" id="UP000190626">
    <property type="component" value="Unassembled WGS sequence"/>
</dbReference>
<dbReference type="STRING" id="1469647.BC351_03950"/>
<dbReference type="GO" id="GO:0003700">
    <property type="term" value="F:DNA-binding transcription factor activity"/>
    <property type="evidence" value="ECO:0007669"/>
    <property type="project" value="TreeGrafter"/>
</dbReference>
<evidence type="ECO:0000256" key="3">
    <source>
        <dbReference type="ARBA" id="ARBA00023163"/>
    </source>
</evidence>
<evidence type="ECO:0000259" key="5">
    <source>
        <dbReference type="PROSITE" id="PS50977"/>
    </source>
</evidence>
<gene>
    <name evidence="6" type="ORF">BC351_03950</name>
</gene>
<evidence type="ECO:0000313" key="7">
    <source>
        <dbReference type="Proteomes" id="UP000190626"/>
    </source>
</evidence>
<dbReference type="SUPFAM" id="SSF46689">
    <property type="entry name" value="Homeodomain-like"/>
    <property type="match status" value="1"/>
</dbReference>
<dbReference type="InterPro" id="IPR001647">
    <property type="entry name" value="HTH_TetR"/>
</dbReference>
<protein>
    <recommendedName>
        <fullName evidence="5">HTH tetR-type domain-containing protein</fullName>
    </recommendedName>
</protein>
<accession>A0A1V4HKL4</accession>
<dbReference type="PANTHER" id="PTHR30055">
    <property type="entry name" value="HTH-TYPE TRANSCRIPTIONAL REGULATOR RUTR"/>
    <property type="match status" value="1"/>
</dbReference>
<dbReference type="PRINTS" id="PR00455">
    <property type="entry name" value="HTHTETR"/>
</dbReference>
<sequence length="204" mass="23072">MSNSISSERRSGEETRSQILSIALKFFIEKGYESTSIRDIAEALGMTKSSLYYHFRSKEEILINLIQLRYAQLEELLEWLDNQPMAPDLLERTAHRWIDCTTIERLQVMILAHTNQPVILRLRETGQDIRSGFQDIINRFVDNNSSAEARLLVRMTLDTISAALSASRGTNIDFSEILNVARQTASVLSNLAVGAISADHRQSS</sequence>
<keyword evidence="3" id="KW-0804">Transcription</keyword>